<organism evidence="5 6">
    <name type="scientific">Fusobacterium nucleatum subsp. nucleatum</name>
    <dbReference type="NCBI Taxonomy" id="76856"/>
    <lineage>
        <taxon>Bacteria</taxon>
        <taxon>Fusobacteriati</taxon>
        <taxon>Fusobacteriota</taxon>
        <taxon>Fusobacteriia</taxon>
        <taxon>Fusobacteriales</taxon>
        <taxon>Fusobacteriaceae</taxon>
        <taxon>Fusobacterium</taxon>
    </lineage>
</organism>
<dbReference type="GO" id="GO:0004751">
    <property type="term" value="F:ribose-5-phosphate isomerase activity"/>
    <property type="evidence" value="ECO:0007669"/>
    <property type="project" value="TreeGrafter"/>
</dbReference>
<protein>
    <submittedName>
        <fullName evidence="5">Ribose 5-phosphate isomerase</fullName>
    </submittedName>
</protein>
<evidence type="ECO:0000256" key="2">
    <source>
        <dbReference type="ARBA" id="ARBA00023235"/>
    </source>
</evidence>
<evidence type="ECO:0000313" key="6">
    <source>
        <dbReference type="Proteomes" id="UP000054800"/>
    </source>
</evidence>
<dbReference type="InterPro" id="IPR036569">
    <property type="entry name" value="RpiB_LacA_LacB_sf"/>
</dbReference>
<dbReference type="InterPro" id="IPR003500">
    <property type="entry name" value="RpiB_LacA_LacB"/>
</dbReference>
<accession>A0A0M4S142</accession>
<dbReference type="OMA" id="YPPFCLR"/>
<dbReference type="NCBIfam" id="TIGR01120">
    <property type="entry name" value="rpiB"/>
    <property type="match status" value="1"/>
</dbReference>
<dbReference type="GO" id="GO:0019316">
    <property type="term" value="P:D-allose catabolic process"/>
    <property type="evidence" value="ECO:0007669"/>
    <property type="project" value="TreeGrafter"/>
</dbReference>
<evidence type="ECO:0000256" key="1">
    <source>
        <dbReference type="ARBA" id="ARBA00008754"/>
    </source>
</evidence>
<dbReference type="PANTHER" id="PTHR30345:SF0">
    <property type="entry name" value="DNA DAMAGE-REPAIR_TOLERATION PROTEIN DRT102"/>
    <property type="match status" value="1"/>
</dbReference>
<dbReference type="NCBIfam" id="TIGR00689">
    <property type="entry name" value="rpiB_lacA_lacB"/>
    <property type="match status" value="1"/>
</dbReference>
<evidence type="ECO:0000256" key="4">
    <source>
        <dbReference type="PIRSR" id="PIRSR005384-2"/>
    </source>
</evidence>
<dbReference type="AlphaFoldDB" id="A0A0M4S142"/>
<dbReference type="SUPFAM" id="SSF89623">
    <property type="entry name" value="Ribose/Galactose isomerase RpiB/AlsB"/>
    <property type="match status" value="1"/>
</dbReference>
<dbReference type="Pfam" id="PF02502">
    <property type="entry name" value="LacAB_rpiB"/>
    <property type="match status" value="1"/>
</dbReference>
<dbReference type="InterPro" id="IPR004785">
    <property type="entry name" value="RpiB"/>
</dbReference>
<feature type="active site" description="Proton donor" evidence="3">
    <location>
        <position position="99"/>
    </location>
</feature>
<dbReference type="Proteomes" id="UP000054800">
    <property type="component" value="Unassembled WGS sequence"/>
</dbReference>
<feature type="binding site" evidence="4">
    <location>
        <position position="133"/>
    </location>
    <ligand>
        <name>D-ribulose 5-phosphate</name>
        <dbReference type="ChEBI" id="CHEBI:58121"/>
    </ligand>
</feature>
<dbReference type="PIRSF" id="PIRSF005384">
    <property type="entry name" value="RpiB_LacA_B"/>
    <property type="match status" value="1"/>
</dbReference>
<feature type="binding site" evidence="4">
    <location>
        <begin position="8"/>
        <end position="9"/>
    </location>
    <ligand>
        <name>D-ribulose 5-phosphate</name>
        <dbReference type="ChEBI" id="CHEBI:58121"/>
    </ligand>
</feature>
<feature type="binding site" evidence="4">
    <location>
        <position position="137"/>
    </location>
    <ligand>
        <name>D-ribulose 5-phosphate</name>
        <dbReference type="ChEBI" id="CHEBI:58121"/>
    </ligand>
</feature>
<feature type="binding site" evidence="4">
    <location>
        <position position="100"/>
    </location>
    <ligand>
        <name>D-ribulose 5-phosphate</name>
        <dbReference type="ChEBI" id="CHEBI:58121"/>
    </ligand>
</feature>
<dbReference type="Gene3D" id="3.40.1400.10">
    <property type="entry name" value="Sugar-phosphate isomerase, RpiB/LacA/LacB"/>
    <property type="match status" value="1"/>
</dbReference>
<evidence type="ECO:0000256" key="3">
    <source>
        <dbReference type="PIRSR" id="PIRSR005384-1"/>
    </source>
</evidence>
<dbReference type="GeneID" id="79783104"/>
<comment type="similarity">
    <text evidence="1">Belongs to the LacAB/RpiB family.</text>
</comment>
<feature type="binding site" evidence="4">
    <location>
        <position position="110"/>
    </location>
    <ligand>
        <name>D-ribulose 5-phosphate</name>
        <dbReference type="ChEBI" id="CHEBI:58121"/>
    </ligand>
</feature>
<dbReference type="PATRIC" id="fig|76856.3.peg.1757"/>
<feature type="active site" description="Proton acceptor" evidence="3">
    <location>
        <position position="66"/>
    </location>
</feature>
<comment type="caution">
    <text evidence="5">The sequence shown here is derived from an EMBL/GenBank/DDBJ whole genome shotgun (WGS) entry which is preliminary data.</text>
</comment>
<dbReference type="NCBIfam" id="NF004051">
    <property type="entry name" value="PRK05571.1"/>
    <property type="match status" value="1"/>
</dbReference>
<sequence>MKIALGADHGGYELKEKIKQHLAKKEGIEVIDFGTNSTESVDYPKYGHLVAKSVVDKEVDFGILVCGTGIGISIAANKIKGIRAANCTNTTMAKLTREHNNANILALGARIVGDVLALDIVDEFLSASFEGGRHQKRVDQIEVEECNLF</sequence>
<dbReference type="PANTHER" id="PTHR30345">
    <property type="entry name" value="RIBOSE-5-PHOSPHATE ISOMERASE B"/>
    <property type="match status" value="1"/>
</dbReference>
<dbReference type="GO" id="GO:0009052">
    <property type="term" value="P:pentose-phosphate shunt, non-oxidative branch"/>
    <property type="evidence" value="ECO:0007669"/>
    <property type="project" value="TreeGrafter"/>
</dbReference>
<feature type="binding site" evidence="4">
    <location>
        <begin position="67"/>
        <end position="71"/>
    </location>
    <ligand>
        <name>D-ribulose 5-phosphate</name>
        <dbReference type="ChEBI" id="CHEBI:58121"/>
    </ligand>
</feature>
<dbReference type="RefSeq" id="WP_011015889.1">
    <property type="nucleotide sequence ID" value="NZ_CP022122.1"/>
</dbReference>
<keyword evidence="2 5" id="KW-0413">Isomerase</keyword>
<proteinExistence type="inferred from homology"/>
<gene>
    <name evidence="5" type="ORF">RO03_10275</name>
</gene>
<evidence type="ECO:0000313" key="5">
    <source>
        <dbReference type="EMBL" id="KUL97799.1"/>
    </source>
</evidence>
<name>A0A0M4S142_FUSNC</name>
<dbReference type="OrthoDB" id="1778624at2"/>
<dbReference type="EMBL" id="LMVH01000002">
    <property type="protein sequence ID" value="KUL97799.1"/>
    <property type="molecule type" value="Genomic_DNA"/>
</dbReference>
<reference evidence="5 6" key="1">
    <citation type="submission" date="2015-10" db="EMBL/GenBank/DDBJ databases">
        <authorList>
            <person name="Gilbert D.G."/>
        </authorList>
    </citation>
    <scope>NUCLEOTIDE SEQUENCE [LARGE SCALE GENOMIC DNA]</scope>
    <source>
        <strain evidence="5 6">ChDC F311</strain>
    </source>
</reference>